<dbReference type="PANTHER" id="PTHR31885">
    <property type="entry name" value="GH04784P"/>
    <property type="match status" value="1"/>
</dbReference>
<name>A0A9D9HJK6_9BACT</name>
<evidence type="ECO:0000256" key="1">
    <source>
        <dbReference type="ARBA" id="ARBA00004141"/>
    </source>
</evidence>
<accession>A0A9D9HJK6</accession>
<evidence type="ECO:0000256" key="4">
    <source>
        <dbReference type="ARBA" id="ARBA00022989"/>
    </source>
</evidence>
<keyword evidence="3 6" id="KW-0812">Transmembrane</keyword>
<evidence type="ECO:0000256" key="2">
    <source>
        <dbReference type="ARBA" id="ARBA00007375"/>
    </source>
</evidence>
<dbReference type="Pfam" id="PF07947">
    <property type="entry name" value="YhhN"/>
    <property type="match status" value="1"/>
</dbReference>
<dbReference type="GO" id="GO:0016787">
    <property type="term" value="F:hydrolase activity"/>
    <property type="evidence" value="ECO:0007669"/>
    <property type="project" value="TreeGrafter"/>
</dbReference>
<feature type="transmembrane region" description="Helical" evidence="6">
    <location>
        <begin position="70"/>
        <end position="90"/>
    </location>
</feature>
<feature type="transmembrane region" description="Helical" evidence="6">
    <location>
        <begin position="139"/>
        <end position="158"/>
    </location>
</feature>
<evidence type="ECO:0000256" key="6">
    <source>
        <dbReference type="SAM" id="Phobius"/>
    </source>
</evidence>
<evidence type="ECO:0000256" key="3">
    <source>
        <dbReference type="ARBA" id="ARBA00022692"/>
    </source>
</evidence>
<dbReference type="GO" id="GO:0016020">
    <property type="term" value="C:membrane"/>
    <property type="evidence" value="ECO:0007669"/>
    <property type="project" value="UniProtKB-SubCell"/>
</dbReference>
<gene>
    <name evidence="7" type="ORF">IAC08_01270</name>
</gene>
<comment type="subcellular location">
    <subcellularLocation>
        <location evidence="1">Membrane</location>
        <topology evidence="1">Multi-pass membrane protein</topology>
    </subcellularLocation>
</comment>
<dbReference type="PANTHER" id="PTHR31885:SF6">
    <property type="entry name" value="GH04784P"/>
    <property type="match status" value="1"/>
</dbReference>
<dbReference type="AlphaFoldDB" id="A0A9D9HJK6"/>
<dbReference type="Proteomes" id="UP000823617">
    <property type="component" value="Unassembled WGS sequence"/>
</dbReference>
<feature type="transmembrane region" description="Helical" evidence="6">
    <location>
        <begin position="111"/>
        <end position="133"/>
    </location>
</feature>
<comment type="caution">
    <text evidence="7">The sequence shown here is derived from an EMBL/GenBank/DDBJ whole genome shotgun (WGS) entry which is preliminary data.</text>
</comment>
<dbReference type="EMBL" id="JADIMK010000010">
    <property type="protein sequence ID" value="MBO8455019.1"/>
    <property type="molecule type" value="Genomic_DNA"/>
</dbReference>
<feature type="transmembrane region" description="Helical" evidence="6">
    <location>
        <begin position="165"/>
        <end position="187"/>
    </location>
</feature>
<evidence type="ECO:0008006" key="9">
    <source>
        <dbReference type="Google" id="ProtNLM"/>
    </source>
</evidence>
<organism evidence="7 8">
    <name type="scientific">Candidatus Cryptobacteroides intestinigallinarum</name>
    <dbReference type="NCBI Taxonomy" id="2840767"/>
    <lineage>
        <taxon>Bacteria</taxon>
        <taxon>Pseudomonadati</taxon>
        <taxon>Bacteroidota</taxon>
        <taxon>Bacteroidia</taxon>
        <taxon>Bacteroidales</taxon>
        <taxon>Candidatus Cryptobacteroides</taxon>
    </lineage>
</organism>
<dbReference type="InterPro" id="IPR012506">
    <property type="entry name" value="TMEM86B-like"/>
</dbReference>
<feature type="transmembrane region" description="Helical" evidence="6">
    <location>
        <begin position="6"/>
        <end position="25"/>
    </location>
</feature>
<comment type="similarity">
    <text evidence="2">Belongs to the TMEM86 family.</text>
</comment>
<evidence type="ECO:0000256" key="5">
    <source>
        <dbReference type="ARBA" id="ARBA00023136"/>
    </source>
</evidence>
<reference evidence="7" key="2">
    <citation type="journal article" date="2021" name="PeerJ">
        <title>Extensive microbial diversity within the chicken gut microbiome revealed by metagenomics and culture.</title>
        <authorList>
            <person name="Gilroy R."/>
            <person name="Ravi A."/>
            <person name="Getino M."/>
            <person name="Pursley I."/>
            <person name="Horton D.L."/>
            <person name="Alikhan N.F."/>
            <person name="Baker D."/>
            <person name="Gharbi K."/>
            <person name="Hall N."/>
            <person name="Watson M."/>
            <person name="Adriaenssens E.M."/>
            <person name="Foster-Nyarko E."/>
            <person name="Jarju S."/>
            <person name="Secka A."/>
            <person name="Antonio M."/>
            <person name="Oren A."/>
            <person name="Chaudhuri R.R."/>
            <person name="La Ragione R."/>
            <person name="Hildebrand F."/>
            <person name="Pallen M.J."/>
        </authorList>
    </citation>
    <scope>NUCLEOTIDE SEQUENCE</scope>
    <source>
        <strain evidence="7">B1-3475</strain>
    </source>
</reference>
<keyword evidence="5 6" id="KW-0472">Membrane</keyword>
<feature type="transmembrane region" description="Helical" evidence="6">
    <location>
        <begin position="32"/>
        <end position="50"/>
    </location>
</feature>
<feature type="transmembrane region" description="Helical" evidence="6">
    <location>
        <begin position="199"/>
        <end position="218"/>
    </location>
</feature>
<reference evidence="7" key="1">
    <citation type="submission" date="2020-10" db="EMBL/GenBank/DDBJ databases">
        <authorList>
            <person name="Gilroy R."/>
        </authorList>
    </citation>
    <scope>NUCLEOTIDE SEQUENCE</scope>
    <source>
        <strain evidence="7">B1-3475</strain>
    </source>
</reference>
<sequence length="220" mass="24342">MKNKTLAAACLSLVYVICASVYFLPADIPYKIAFPTVAIAVSSLWLLPWQMSFALVASALGDIRGAAGNMIGQIEFFSIAHLFLILFFVHRWFHERDAFERAGGRHPETRAAALAGYAVLSVCVLAFAMIWIIPETPEGMVRGCAALYAVIICMMLFCALVQRSWAYSIAAVLFVFSDAMIGWNAFVGEVHGEKYLVMVPYYAAQLIFFLRAAHFGAVRH</sequence>
<keyword evidence="4 6" id="KW-1133">Transmembrane helix</keyword>
<proteinExistence type="inferred from homology"/>
<evidence type="ECO:0000313" key="8">
    <source>
        <dbReference type="Proteomes" id="UP000823617"/>
    </source>
</evidence>
<protein>
    <recommendedName>
        <fullName evidence="9">YhhN-like protein</fullName>
    </recommendedName>
</protein>
<evidence type="ECO:0000313" key="7">
    <source>
        <dbReference type="EMBL" id="MBO8455019.1"/>
    </source>
</evidence>